<feature type="transmembrane region" description="Helical" evidence="10">
    <location>
        <begin position="676"/>
        <end position="702"/>
    </location>
</feature>
<feature type="transmembrane region" description="Helical" evidence="10">
    <location>
        <begin position="636"/>
        <end position="656"/>
    </location>
</feature>
<dbReference type="Gene3D" id="3.40.50.300">
    <property type="entry name" value="P-loop containing nucleotide triphosphate hydrolases"/>
    <property type="match status" value="1"/>
</dbReference>
<dbReference type="PANTHER" id="PTHR48041">
    <property type="entry name" value="ABC TRANSPORTER G FAMILY MEMBER 28"/>
    <property type="match status" value="1"/>
</dbReference>
<dbReference type="Gene3D" id="2.60.200.20">
    <property type="match status" value="2"/>
</dbReference>
<dbReference type="PANTHER" id="PTHR48041:SF139">
    <property type="entry name" value="PROTEIN SCARLET"/>
    <property type="match status" value="1"/>
</dbReference>
<feature type="transmembrane region" description="Helical" evidence="10">
    <location>
        <begin position="812"/>
        <end position="834"/>
    </location>
</feature>
<dbReference type="PROSITE" id="PS00211">
    <property type="entry name" value="ABC_TRANSPORTER_1"/>
    <property type="match status" value="1"/>
</dbReference>
<feature type="region of interest" description="Disordered" evidence="9">
    <location>
        <begin position="105"/>
        <end position="156"/>
    </location>
</feature>
<keyword evidence="3" id="KW-0597">Phosphoprotein</keyword>
<reference evidence="14" key="1">
    <citation type="journal article" date="2019" name="Int. J. Syst. Evol. Microbiol.">
        <title>The Global Catalogue of Microorganisms (GCM) 10K type strain sequencing project: providing services to taxonomists for standard genome sequencing and annotation.</title>
        <authorList>
            <consortium name="The Broad Institute Genomics Platform"/>
            <consortium name="The Broad Institute Genome Sequencing Center for Infectious Disease"/>
            <person name="Wu L."/>
            <person name="Ma J."/>
        </authorList>
    </citation>
    <scope>NUCLEOTIDE SEQUENCE [LARGE SCALE GENOMIC DNA]</scope>
    <source>
        <strain evidence="14">JCM 18459</strain>
    </source>
</reference>
<feature type="compositionally biased region" description="Pro residues" evidence="9">
    <location>
        <begin position="106"/>
        <end position="118"/>
    </location>
</feature>
<dbReference type="InterPro" id="IPR027417">
    <property type="entry name" value="P-loop_NTPase"/>
</dbReference>
<feature type="transmembrane region" description="Helical" evidence="10">
    <location>
        <begin position="742"/>
        <end position="761"/>
    </location>
</feature>
<keyword evidence="6" id="KW-0067">ATP-binding</keyword>
<accession>A0ABP9Q5H8</accession>
<dbReference type="Pfam" id="PF00498">
    <property type="entry name" value="FHA"/>
    <property type="match status" value="2"/>
</dbReference>
<evidence type="ECO:0000256" key="3">
    <source>
        <dbReference type="ARBA" id="ARBA00022553"/>
    </source>
</evidence>
<dbReference type="InterPro" id="IPR000253">
    <property type="entry name" value="FHA_dom"/>
</dbReference>
<protein>
    <submittedName>
        <fullName evidence="13">FHA domain-containing protein</fullName>
    </submittedName>
</protein>
<dbReference type="CDD" id="cd00060">
    <property type="entry name" value="FHA"/>
    <property type="match status" value="1"/>
</dbReference>
<evidence type="ECO:0000259" key="11">
    <source>
        <dbReference type="PROSITE" id="PS50006"/>
    </source>
</evidence>
<sequence length="842" mass="89329">MTEQNRARLHVRTPQGHREFDQDRVVVGRELDCDVVVDDPRASRHHLVLERQGQSWYAVDSSSGGTYVGGTRVTRQALGPGPTPLALGDPQGQVLEAWQVVEVAAPLPPQPPPPPPQPATQHHPVPPTGAMTAPQHGQVLPPPAYVPQPPPPSGSVPVVAQPVVPPGQLAHGQTMFPPNVAPGRALTIGRDLSNDIVLDDPLVSRFHGRLEVGPVAVVHDLGSFNGIFVDGQRVQGSARLDPGVEVILGNQTFRWDGAQLLSSATQHEFTLYADGLSVVVDGGKRLLENLSCTLDPSSLTAVIGPSGAGKSTLLGALTGLRPATHGRVIWQGHDLYAHYDQLRFQIGLVPQQDIQHPQLKVRQALGYAAELRLPPDTTAPERQQRVNMVAGQLQLQQRLENRIGTQLSGGQKKRVSIATELLTAPPLLFLDEPTSGLDPGLDLEVMKQLRTLADEGRVVVVVTHSVLALDVCDNVMVLAPGGRVAYFGPPSGVLAHFGVSNYPQVFDLLDEPDLWSRIPAQTPRADTGRLQAVAAGVPTPPRQSFGKQLSTMVRRNVAVVMADRLLLTMLLALPVVLGLLSRLVPGGAGLSLDASLSCPGASQSVGPRRCQPVQDGQPFGDLILKVFSPQEATQRLIVLIVAACLMGIAISIRELVGERAIFRREYAVGLSPGIYFASKVIVLGTAAFAQGLLVTLIATVGLPGPDGQAGALRVAFVIGLLAFIMAATGLALSAVVTSTEQTMPALVGMIMVQLVLSGSLFQVHGRVLLEQVAWLAPSRWAFAVAAGAMGMGRIPDERFSDDGIIEAGGGPFALALFVMLLLAAVTLAAGYWLVKRSATSDK</sequence>
<dbReference type="InterPro" id="IPR017871">
    <property type="entry name" value="ABC_transporter-like_CS"/>
</dbReference>
<dbReference type="RefSeq" id="WP_345462932.1">
    <property type="nucleotide sequence ID" value="NZ_BAABKG010000006.1"/>
</dbReference>
<evidence type="ECO:0000256" key="8">
    <source>
        <dbReference type="ARBA" id="ARBA00023136"/>
    </source>
</evidence>
<feature type="domain" description="FHA" evidence="11">
    <location>
        <begin position="186"/>
        <end position="234"/>
    </location>
</feature>
<evidence type="ECO:0000256" key="5">
    <source>
        <dbReference type="ARBA" id="ARBA00022741"/>
    </source>
</evidence>
<evidence type="ECO:0000256" key="7">
    <source>
        <dbReference type="ARBA" id="ARBA00022989"/>
    </source>
</evidence>
<comment type="caution">
    <text evidence="13">The sequence shown here is derived from an EMBL/GenBank/DDBJ whole genome shotgun (WGS) entry which is preliminary data.</text>
</comment>
<evidence type="ECO:0000256" key="10">
    <source>
        <dbReference type="SAM" id="Phobius"/>
    </source>
</evidence>
<feature type="compositionally biased region" description="Pro residues" evidence="9">
    <location>
        <begin position="140"/>
        <end position="154"/>
    </location>
</feature>
<proteinExistence type="predicted"/>
<keyword evidence="8 10" id="KW-0472">Membrane</keyword>
<dbReference type="Pfam" id="PF01061">
    <property type="entry name" value="ABC2_membrane"/>
    <property type="match status" value="1"/>
</dbReference>
<evidence type="ECO:0000259" key="12">
    <source>
        <dbReference type="PROSITE" id="PS50893"/>
    </source>
</evidence>
<keyword evidence="7 10" id="KW-1133">Transmembrane helix</keyword>
<dbReference type="InterPro" id="IPR050352">
    <property type="entry name" value="ABCG_transporters"/>
</dbReference>
<dbReference type="InterPro" id="IPR008984">
    <property type="entry name" value="SMAD_FHA_dom_sf"/>
</dbReference>
<feature type="domain" description="ABC transporter" evidence="12">
    <location>
        <begin position="271"/>
        <end position="506"/>
    </location>
</feature>
<dbReference type="Pfam" id="PF00005">
    <property type="entry name" value="ABC_tran"/>
    <property type="match status" value="1"/>
</dbReference>
<evidence type="ECO:0000313" key="14">
    <source>
        <dbReference type="Proteomes" id="UP001500221"/>
    </source>
</evidence>
<dbReference type="InterPro" id="IPR013525">
    <property type="entry name" value="ABC2_TM"/>
</dbReference>
<gene>
    <name evidence="13" type="ORF">GCM10023340_39740</name>
</gene>
<evidence type="ECO:0000256" key="6">
    <source>
        <dbReference type="ARBA" id="ARBA00022840"/>
    </source>
</evidence>
<dbReference type="SUPFAM" id="SSF49879">
    <property type="entry name" value="SMAD/FHA domain"/>
    <property type="match status" value="2"/>
</dbReference>
<dbReference type="InterPro" id="IPR003439">
    <property type="entry name" value="ABC_transporter-like_ATP-bd"/>
</dbReference>
<dbReference type="PROSITE" id="PS50006">
    <property type="entry name" value="FHA_DOMAIN"/>
    <property type="match status" value="2"/>
</dbReference>
<dbReference type="EMBL" id="BAABKG010000006">
    <property type="protein sequence ID" value="GAA5155115.1"/>
    <property type="molecule type" value="Genomic_DNA"/>
</dbReference>
<dbReference type="SMART" id="SM00382">
    <property type="entry name" value="AAA"/>
    <property type="match status" value="1"/>
</dbReference>
<dbReference type="SMART" id="SM00240">
    <property type="entry name" value="FHA"/>
    <property type="match status" value="2"/>
</dbReference>
<dbReference type="Proteomes" id="UP001500221">
    <property type="component" value="Unassembled WGS sequence"/>
</dbReference>
<name>A0ABP9Q5H8_9ACTN</name>
<dbReference type="SUPFAM" id="SSF52540">
    <property type="entry name" value="P-loop containing nucleoside triphosphate hydrolases"/>
    <property type="match status" value="1"/>
</dbReference>
<evidence type="ECO:0000256" key="9">
    <source>
        <dbReference type="SAM" id="MobiDB-lite"/>
    </source>
</evidence>
<keyword evidence="5" id="KW-0547">Nucleotide-binding</keyword>
<evidence type="ECO:0000256" key="2">
    <source>
        <dbReference type="ARBA" id="ARBA00022448"/>
    </source>
</evidence>
<evidence type="ECO:0000313" key="13">
    <source>
        <dbReference type="EMBL" id="GAA5155115.1"/>
    </source>
</evidence>
<comment type="subcellular location">
    <subcellularLocation>
        <location evidence="1">Membrane</location>
        <topology evidence="1">Multi-pass membrane protein</topology>
    </subcellularLocation>
</comment>
<organism evidence="13 14">
    <name type="scientific">Nocardioides marinquilinus</name>
    <dbReference type="NCBI Taxonomy" id="1210400"/>
    <lineage>
        <taxon>Bacteria</taxon>
        <taxon>Bacillati</taxon>
        <taxon>Actinomycetota</taxon>
        <taxon>Actinomycetes</taxon>
        <taxon>Propionibacteriales</taxon>
        <taxon>Nocardioidaceae</taxon>
        <taxon>Nocardioides</taxon>
    </lineage>
</organism>
<feature type="domain" description="FHA" evidence="11">
    <location>
        <begin position="25"/>
        <end position="73"/>
    </location>
</feature>
<keyword evidence="14" id="KW-1185">Reference proteome</keyword>
<evidence type="ECO:0000256" key="1">
    <source>
        <dbReference type="ARBA" id="ARBA00004141"/>
    </source>
</evidence>
<dbReference type="InterPro" id="IPR003593">
    <property type="entry name" value="AAA+_ATPase"/>
</dbReference>
<keyword evidence="4 10" id="KW-0812">Transmembrane</keyword>
<feature type="transmembrane region" description="Helical" evidence="10">
    <location>
        <begin position="714"/>
        <end position="736"/>
    </location>
</feature>
<dbReference type="PROSITE" id="PS50893">
    <property type="entry name" value="ABC_TRANSPORTER_2"/>
    <property type="match status" value="1"/>
</dbReference>
<evidence type="ECO:0000256" key="4">
    <source>
        <dbReference type="ARBA" id="ARBA00022692"/>
    </source>
</evidence>
<keyword evidence="2" id="KW-0813">Transport</keyword>